<dbReference type="Gene3D" id="3.40.50.300">
    <property type="entry name" value="P-loop containing nucleotide triphosphate hydrolases"/>
    <property type="match status" value="3"/>
</dbReference>
<reference evidence="5" key="1">
    <citation type="journal article" date="2015" name="PLoS Genet.">
        <title>Genome Sequence and Transcriptome Analyses of Chrysochromulina tobin: Metabolic Tools for Enhanced Algal Fitness in the Prominent Order Prymnesiales (Haptophyceae).</title>
        <authorList>
            <person name="Hovde B.T."/>
            <person name="Deodato C.R."/>
            <person name="Hunsperger H.M."/>
            <person name="Ryken S.A."/>
            <person name="Yost W."/>
            <person name="Jha R.K."/>
            <person name="Patterson J."/>
            <person name="Monnat R.J. Jr."/>
            <person name="Barlow S.B."/>
            <person name="Starkenburg S.R."/>
            <person name="Cattolico R.A."/>
        </authorList>
    </citation>
    <scope>NUCLEOTIDE SEQUENCE</scope>
    <source>
        <strain evidence="5">CCMP291</strain>
    </source>
</reference>
<gene>
    <name evidence="4" type="ORF">Ctob_015665</name>
</gene>
<feature type="domain" description="Zeta toxin" evidence="3">
    <location>
        <begin position="30"/>
        <end position="106"/>
    </location>
</feature>
<dbReference type="PANTHER" id="PTHR10285">
    <property type="entry name" value="URIDINE KINASE"/>
    <property type="match status" value="1"/>
</dbReference>
<dbReference type="AlphaFoldDB" id="A0A0M0K8G4"/>
<dbReference type="GO" id="GO:0016301">
    <property type="term" value="F:kinase activity"/>
    <property type="evidence" value="ECO:0007669"/>
    <property type="project" value="InterPro"/>
</dbReference>
<sequence length="243" mass="26795">MIVVASASSALVSDVAMHATYDRLATRLLSKLETADRTPWWVGIGGGPGSGKSTLAEAVAVRVNAKAPGSCVVLPMDGFHYSRAELKNLDPPDAASYMPRRGAPWTFDAEACYEAFKAAKAAGEGVLPTYSRELSDPVPDGVRLELSHKLVLVEGNYLLMQHDPRWKPLDDLWDERWFVKCVDRAAQRRRLIVRHLETWNDEKAKRWGVGEEGAAARADANDVLNMDLIAVSEQFADEVIDSF</sequence>
<accession>A0A0M0K8G4</accession>
<proteinExistence type="predicted"/>
<dbReference type="InterPro" id="IPR010488">
    <property type="entry name" value="Zeta_toxin_domain"/>
</dbReference>
<keyword evidence="1" id="KW-0547">Nucleotide-binding</keyword>
<protein>
    <recommendedName>
        <fullName evidence="3">Zeta toxin domain-containing protein</fullName>
    </recommendedName>
</protein>
<dbReference type="Pfam" id="PF06414">
    <property type="entry name" value="Zeta_toxin"/>
    <property type="match status" value="1"/>
</dbReference>
<evidence type="ECO:0000313" key="4">
    <source>
        <dbReference type="EMBL" id="KOO35110.1"/>
    </source>
</evidence>
<dbReference type="EMBL" id="JWZX01000982">
    <property type="protein sequence ID" value="KOO35110.1"/>
    <property type="molecule type" value="Genomic_DNA"/>
</dbReference>
<evidence type="ECO:0000256" key="2">
    <source>
        <dbReference type="ARBA" id="ARBA00022840"/>
    </source>
</evidence>
<organism evidence="4 5">
    <name type="scientific">Chrysochromulina tobinii</name>
    <dbReference type="NCBI Taxonomy" id="1460289"/>
    <lineage>
        <taxon>Eukaryota</taxon>
        <taxon>Haptista</taxon>
        <taxon>Haptophyta</taxon>
        <taxon>Prymnesiophyceae</taxon>
        <taxon>Prymnesiales</taxon>
        <taxon>Chrysochromulinaceae</taxon>
        <taxon>Chrysochromulina</taxon>
    </lineage>
</organism>
<dbReference type="GO" id="GO:0005524">
    <property type="term" value="F:ATP binding"/>
    <property type="evidence" value="ECO:0007669"/>
    <property type="project" value="UniProtKB-KW"/>
</dbReference>
<evidence type="ECO:0000256" key="1">
    <source>
        <dbReference type="ARBA" id="ARBA00022741"/>
    </source>
</evidence>
<dbReference type="InterPro" id="IPR027417">
    <property type="entry name" value="P-loop_NTPase"/>
</dbReference>
<keyword evidence="5" id="KW-1185">Reference proteome</keyword>
<comment type="caution">
    <text evidence="4">The sequence shown here is derived from an EMBL/GenBank/DDBJ whole genome shotgun (WGS) entry which is preliminary data.</text>
</comment>
<dbReference type="OrthoDB" id="6362633at2759"/>
<dbReference type="SUPFAM" id="SSF52540">
    <property type="entry name" value="P-loop containing nucleoside triphosphate hydrolases"/>
    <property type="match status" value="1"/>
</dbReference>
<evidence type="ECO:0000259" key="3">
    <source>
        <dbReference type="Pfam" id="PF06414"/>
    </source>
</evidence>
<name>A0A0M0K8G4_9EUKA</name>
<keyword evidence="2" id="KW-0067">ATP-binding</keyword>
<dbReference type="Proteomes" id="UP000037460">
    <property type="component" value="Unassembled WGS sequence"/>
</dbReference>
<evidence type="ECO:0000313" key="5">
    <source>
        <dbReference type="Proteomes" id="UP000037460"/>
    </source>
</evidence>